<dbReference type="Proteomes" id="UP001056120">
    <property type="component" value="Linkage Group LG22"/>
</dbReference>
<keyword evidence="2" id="KW-1185">Reference proteome</keyword>
<evidence type="ECO:0000313" key="1">
    <source>
        <dbReference type="EMBL" id="KAI3725451.1"/>
    </source>
</evidence>
<dbReference type="EMBL" id="CM042039">
    <property type="protein sequence ID" value="KAI3725451.1"/>
    <property type="molecule type" value="Genomic_DNA"/>
</dbReference>
<sequence>MTCLTHQDEDTPLSFSILPAAANISRQNIAPQFTPTANKLEFDSILAWGYDGLSERFWIGRCINTSIDLLAELAINRFYVLTEDNLPWFEWFLEEANMMAYPKHHTESSTTPEQRLAPRFDLIRSSALTKEQVLCWRRFLYNEMVRGLEVQRWSSTGSFGF</sequence>
<evidence type="ECO:0000313" key="2">
    <source>
        <dbReference type="Proteomes" id="UP001056120"/>
    </source>
</evidence>
<reference evidence="1 2" key="2">
    <citation type="journal article" date="2022" name="Mol. Ecol. Resour.">
        <title>The genomes of chicory, endive, great burdock and yacon provide insights into Asteraceae paleo-polyploidization history and plant inulin production.</title>
        <authorList>
            <person name="Fan W."/>
            <person name="Wang S."/>
            <person name="Wang H."/>
            <person name="Wang A."/>
            <person name="Jiang F."/>
            <person name="Liu H."/>
            <person name="Zhao H."/>
            <person name="Xu D."/>
            <person name="Zhang Y."/>
        </authorList>
    </citation>
    <scope>NUCLEOTIDE SEQUENCE [LARGE SCALE GENOMIC DNA]</scope>
    <source>
        <strain evidence="2">cv. Yunnan</strain>
        <tissue evidence="1">Leaves</tissue>
    </source>
</reference>
<reference evidence="2" key="1">
    <citation type="journal article" date="2022" name="Mol. Ecol. Resour.">
        <title>The genomes of chicory, endive, great burdock and yacon provide insights into Asteraceae palaeo-polyploidization history and plant inulin production.</title>
        <authorList>
            <person name="Fan W."/>
            <person name="Wang S."/>
            <person name="Wang H."/>
            <person name="Wang A."/>
            <person name="Jiang F."/>
            <person name="Liu H."/>
            <person name="Zhao H."/>
            <person name="Xu D."/>
            <person name="Zhang Y."/>
        </authorList>
    </citation>
    <scope>NUCLEOTIDE SEQUENCE [LARGE SCALE GENOMIC DNA]</scope>
    <source>
        <strain evidence="2">cv. Yunnan</strain>
    </source>
</reference>
<proteinExistence type="predicted"/>
<comment type="caution">
    <text evidence="1">The sequence shown here is derived from an EMBL/GenBank/DDBJ whole genome shotgun (WGS) entry which is preliminary data.</text>
</comment>
<accession>A0ACB9BTT3</accession>
<name>A0ACB9BTT3_9ASTR</name>
<gene>
    <name evidence="1" type="ORF">L1987_65239</name>
</gene>
<protein>
    <submittedName>
        <fullName evidence="1">Uncharacterized protein</fullName>
    </submittedName>
</protein>
<organism evidence="1 2">
    <name type="scientific">Smallanthus sonchifolius</name>
    <dbReference type="NCBI Taxonomy" id="185202"/>
    <lineage>
        <taxon>Eukaryota</taxon>
        <taxon>Viridiplantae</taxon>
        <taxon>Streptophyta</taxon>
        <taxon>Embryophyta</taxon>
        <taxon>Tracheophyta</taxon>
        <taxon>Spermatophyta</taxon>
        <taxon>Magnoliopsida</taxon>
        <taxon>eudicotyledons</taxon>
        <taxon>Gunneridae</taxon>
        <taxon>Pentapetalae</taxon>
        <taxon>asterids</taxon>
        <taxon>campanulids</taxon>
        <taxon>Asterales</taxon>
        <taxon>Asteraceae</taxon>
        <taxon>Asteroideae</taxon>
        <taxon>Heliantheae alliance</taxon>
        <taxon>Millerieae</taxon>
        <taxon>Smallanthus</taxon>
    </lineage>
</organism>